<dbReference type="RefSeq" id="WP_012874802.1">
    <property type="nucleotide sequence ID" value="NC_013525.1"/>
</dbReference>
<dbReference type="EMBL" id="CP001825">
    <property type="protein sequence ID" value="ACZ41767.1"/>
    <property type="molecule type" value="Genomic_DNA"/>
</dbReference>
<evidence type="ECO:0008006" key="3">
    <source>
        <dbReference type="Google" id="ProtNLM"/>
    </source>
</evidence>
<proteinExistence type="predicted"/>
<accession>D1CFR1</accession>
<dbReference type="STRING" id="525904.Tter_0850"/>
<dbReference type="Proteomes" id="UP000000323">
    <property type="component" value="Chromosome 1"/>
</dbReference>
<sequence>MADPTTFHMVKEGMQVKTSDGTTLGKVKAVHFGQDITGERHSIAQVGMRETEDTTELSIDEREGIPDAVVEVEGSTGKPTLYIPHQAVYQVNEQTITLYVDLNAVEASDWTNPPSWLSTV</sequence>
<dbReference type="OrthoDB" id="5513836at2"/>
<keyword evidence="2" id="KW-1185">Reference proteome</keyword>
<organism evidence="1 2">
    <name type="scientific">Thermobaculum terrenum (strain ATCC BAA-798 / CCMEE 7001 / YNP1)</name>
    <dbReference type="NCBI Taxonomy" id="525904"/>
    <lineage>
        <taxon>Bacteria</taxon>
        <taxon>Bacillati</taxon>
        <taxon>Chloroflexota</taxon>
        <taxon>Chloroflexia</taxon>
        <taxon>Candidatus Thermobaculales</taxon>
        <taxon>Candidatus Thermobaculaceae</taxon>
        <taxon>Thermobaculum</taxon>
    </lineage>
</organism>
<reference evidence="2" key="1">
    <citation type="journal article" date="2010" name="Stand. Genomic Sci.">
        <title>Complete genome sequence of 'Thermobaculum terrenum' type strain (YNP1).</title>
        <authorList>
            <person name="Kiss H."/>
            <person name="Cleland D."/>
            <person name="Lapidus A."/>
            <person name="Lucas S."/>
            <person name="Glavina Del Rio T."/>
            <person name="Nolan M."/>
            <person name="Tice H."/>
            <person name="Han C."/>
            <person name="Goodwin L."/>
            <person name="Pitluck S."/>
            <person name="Liolios K."/>
            <person name="Ivanova N."/>
            <person name="Mavromatis K."/>
            <person name="Ovchinnikova G."/>
            <person name="Pati A."/>
            <person name="Chen A."/>
            <person name="Palaniappan K."/>
            <person name="Land M."/>
            <person name="Hauser L."/>
            <person name="Chang Y."/>
            <person name="Jeffries C."/>
            <person name="Lu M."/>
            <person name="Brettin T."/>
            <person name="Detter J."/>
            <person name="Goker M."/>
            <person name="Tindall B."/>
            <person name="Beck B."/>
            <person name="McDermott T."/>
            <person name="Woyke T."/>
            <person name="Bristow J."/>
            <person name="Eisen J."/>
            <person name="Markowitz V."/>
            <person name="Hugenholtz P."/>
            <person name="Kyrpides N."/>
            <person name="Klenk H."/>
            <person name="Cheng J."/>
        </authorList>
    </citation>
    <scope>NUCLEOTIDE SEQUENCE [LARGE SCALE GENOMIC DNA]</scope>
    <source>
        <strain evidence="2">ATCC BAA-798 / YNP1</strain>
    </source>
</reference>
<evidence type="ECO:0000313" key="1">
    <source>
        <dbReference type="EMBL" id="ACZ41767.1"/>
    </source>
</evidence>
<dbReference type="KEGG" id="ttr:Tter_0850"/>
<dbReference type="AlphaFoldDB" id="D1CFR1"/>
<dbReference type="HOGENOM" id="CLU_2048639_0_0_0"/>
<protein>
    <recommendedName>
        <fullName evidence="3">PRC-barrel domain-containing protein</fullName>
    </recommendedName>
</protein>
<name>D1CFR1_THET1</name>
<evidence type="ECO:0000313" key="2">
    <source>
        <dbReference type="Proteomes" id="UP000000323"/>
    </source>
</evidence>
<gene>
    <name evidence="1" type="ordered locus">Tter_0850</name>
</gene>